<accession>A0ABV8XRK2</accession>
<dbReference type="RefSeq" id="WP_380039859.1">
    <property type="nucleotide sequence ID" value="NZ_JBHSEH010000013.1"/>
</dbReference>
<evidence type="ECO:0000313" key="1">
    <source>
        <dbReference type="EMBL" id="MFC4426900.1"/>
    </source>
</evidence>
<name>A0ABV8XRK2_9DEIO</name>
<organism evidence="1 2">
    <name type="scientific">Deinococcus navajonensis</name>
    <dbReference type="NCBI Taxonomy" id="309884"/>
    <lineage>
        <taxon>Bacteria</taxon>
        <taxon>Thermotogati</taxon>
        <taxon>Deinococcota</taxon>
        <taxon>Deinococci</taxon>
        <taxon>Deinococcales</taxon>
        <taxon>Deinococcaceae</taxon>
        <taxon>Deinococcus</taxon>
    </lineage>
</organism>
<evidence type="ECO:0000313" key="2">
    <source>
        <dbReference type="Proteomes" id="UP001595998"/>
    </source>
</evidence>
<proteinExistence type="predicted"/>
<comment type="caution">
    <text evidence="1">The sequence shown here is derived from an EMBL/GenBank/DDBJ whole genome shotgun (WGS) entry which is preliminary data.</text>
</comment>
<dbReference type="Proteomes" id="UP001595998">
    <property type="component" value="Unassembled WGS sequence"/>
</dbReference>
<sequence>MSNAVYAESSAAAPIWPPPDRVQGVSSAYVNETGLSESFASEAQLAERLTALGIPEADTVRVRASAVRPSVYAPNADFAVNAVLGAAAAERFLGAGPACRVMFLKD</sequence>
<dbReference type="EMBL" id="JBHSEH010000013">
    <property type="protein sequence ID" value="MFC4426900.1"/>
    <property type="molecule type" value="Genomic_DNA"/>
</dbReference>
<reference evidence="2" key="1">
    <citation type="journal article" date="2019" name="Int. J. Syst. Evol. Microbiol.">
        <title>The Global Catalogue of Microorganisms (GCM) 10K type strain sequencing project: providing services to taxonomists for standard genome sequencing and annotation.</title>
        <authorList>
            <consortium name="The Broad Institute Genomics Platform"/>
            <consortium name="The Broad Institute Genome Sequencing Center for Infectious Disease"/>
            <person name="Wu L."/>
            <person name="Ma J."/>
        </authorList>
    </citation>
    <scope>NUCLEOTIDE SEQUENCE [LARGE SCALE GENOMIC DNA]</scope>
    <source>
        <strain evidence="2">CCUG 56029</strain>
    </source>
</reference>
<protein>
    <submittedName>
        <fullName evidence="1">Uncharacterized protein</fullName>
    </submittedName>
</protein>
<gene>
    <name evidence="1" type="ORF">ACFOZ9_11835</name>
</gene>
<keyword evidence="2" id="KW-1185">Reference proteome</keyword>